<keyword evidence="5" id="KW-0378">Hydrolase</keyword>
<evidence type="ECO:0000256" key="4">
    <source>
        <dbReference type="ARBA" id="ARBA00022764"/>
    </source>
</evidence>
<evidence type="ECO:0000256" key="2">
    <source>
        <dbReference type="ARBA" id="ARBA00022723"/>
    </source>
</evidence>
<organism evidence="8 9">
    <name type="scientific">Phormidium nigroviride PCC 7112</name>
    <dbReference type="NCBI Taxonomy" id="179408"/>
    <lineage>
        <taxon>Bacteria</taxon>
        <taxon>Bacillati</taxon>
        <taxon>Cyanobacteriota</taxon>
        <taxon>Cyanophyceae</taxon>
        <taxon>Oscillatoriophycideae</taxon>
        <taxon>Oscillatoriales</taxon>
        <taxon>Oscillatoriaceae</taxon>
        <taxon>Phormidium</taxon>
    </lineage>
</organism>
<evidence type="ECO:0000256" key="7">
    <source>
        <dbReference type="ARBA" id="ARBA00023049"/>
    </source>
</evidence>
<dbReference type="InterPro" id="IPR009045">
    <property type="entry name" value="Zn_M74/Hedgehog-like"/>
</dbReference>
<dbReference type="InterPro" id="IPR005073">
    <property type="entry name" value="Peptidase_M74"/>
</dbReference>
<proteinExistence type="predicted"/>
<evidence type="ECO:0000256" key="5">
    <source>
        <dbReference type="ARBA" id="ARBA00022801"/>
    </source>
</evidence>
<evidence type="ECO:0000256" key="3">
    <source>
        <dbReference type="ARBA" id="ARBA00022729"/>
    </source>
</evidence>
<dbReference type="GO" id="GO:0008237">
    <property type="term" value="F:metallopeptidase activity"/>
    <property type="evidence" value="ECO:0007669"/>
    <property type="project" value="UniProtKB-KW"/>
</dbReference>
<dbReference type="EMBL" id="CP003614">
    <property type="protein sequence ID" value="AFZ07063.1"/>
    <property type="molecule type" value="Genomic_DNA"/>
</dbReference>
<dbReference type="GO" id="GO:0006508">
    <property type="term" value="P:proteolysis"/>
    <property type="evidence" value="ECO:0007669"/>
    <property type="project" value="UniProtKB-KW"/>
</dbReference>
<dbReference type="GO" id="GO:0030288">
    <property type="term" value="C:outer membrane-bounded periplasmic space"/>
    <property type="evidence" value="ECO:0007669"/>
    <property type="project" value="InterPro"/>
</dbReference>
<keyword evidence="2" id="KW-0479">Metal-binding</keyword>
<evidence type="ECO:0008006" key="10">
    <source>
        <dbReference type="Google" id="ProtNLM"/>
    </source>
</evidence>
<evidence type="ECO:0000313" key="9">
    <source>
        <dbReference type="Proteomes" id="UP000010478"/>
    </source>
</evidence>
<gene>
    <name evidence="8" type="ORF">Osc7112_2649</name>
</gene>
<dbReference type="STRING" id="179408.Osc7112_2649"/>
<dbReference type="RefSeq" id="WP_015176352.1">
    <property type="nucleotide sequence ID" value="NC_019729.1"/>
</dbReference>
<keyword evidence="3" id="KW-0732">Signal</keyword>
<reference evidence="8 9" key="1">
    <citation type="submission" date="2012-05" db="EMBL/GenBank/DDBJ databases">
        <title>Finished chromosome of genome of Oscillatoria sp. PCC 7112.</title>
        <authorList>
            <consortium name="US DOE Joint Genome Institute"/>
            <person name="Gugger M."/>
            <person name="Coursin T."/>
            <person name="Rippka R."/>
            <person name="Tandeau De Marsac N."/>
            <person name="Huntemann M."/>
            <person name="Wei C.-L."/>
            <person name="Han J."/>
            <person name="Detter J.C."/>
            <person name="Han C."/>
            <person name="Tapia R."/>
            <person name="Davenport K."/>
            <person name="Daligault H."/>
            <person name="Erkkila T."/>
            <person name="Gu W."/>
            <person name="Munk A.C.C."/>
            <person name="Teshima H."/>
            <person name="Xu Y."/>
            <person name="Chain P."/>
            <person name="Chen A."/>
            <person name="Krypides N."/>
            <person name="Mavromatis K."/>
            <person name="Markowitz V."/>
            <person name="Szeto E."/>
            <person name="Ivanova N."/>
            <person name="Mikhailova N."/>
            <person name="Ovchinnikova G."/>
            <person name="Pagani I."/>
            <person name="Pati A."/>
            <person name="Goodwin L."/>
            <person name="Peters L."/>
            <person name="Pitluck S."/>
            <person name="Woyke T."/>
            <person name="Kerfeld C."/>
        </authorList>
    </citation>
    <scope>NUCLEOTIDE SEQUENCE [LARGE SCALE GENOMIC DNA]</scope>
    <source>
        <strain evidence="8 9">PCC 7112</strain>
    </source>
</reference>
<dbReference type="Gene3D" id="3.30.1380.10">
    <property type="match status" value="1"/>
</dbReference>
<evidence type="ECO:0000313" key="8">
    <source>
        <dbReference type="EMBL" id="AFZ07063.1"/>
    </source>
</evidence>
<protein>
    <recommendedName>
        <fullName evidence="10">Peptidoglycan-binding domain 1 protein</fullName>
    </recommendedName>
</protein>
<dbReference type="AlphaFoldDB" id="K9VG62"/>
<keyword evidence="1" id="KW-0645">Protease</keyword>
<dbReference type="KEGG" id="oni:Osc7112_2649"/>
<evidence type="ECO:0000256" key="6">
    <source>
        <dbReference type="ARBA" id="ARBA00022833"/>
    </source>
</evidence>
<keyword evidence="4" id="KW-0574">Periplasm</keyword>
<sequence length="247" mass="27170">MPSLSVSLNLNGSVGKDGKNQAQDVLAVKNRLADLGYPVTRDSIVYPETIAIIKLFQSIIKGETVIVGDGRIDLNGPTLKFLEAANAPQWLEMPKGSAAEGFINHDQRQPDNHDFGTSWMIETIQTAAQLYLNTHLSSHPNAALIQTNDLSKPRGGITPVHATHQTGLSCDIRLPRKDGQSGRIVSTDSKFDRDAMRAMLKAIRNQSKYEIKRIFFNDFTLITEGLCVNAAGHDNHAHIDIIPPPRQ</sequence>
<evidence type="ECO:0000256" key="1">
    <source>
        <dbReference type="ARBA" id="ARBA00022670"/>
    </source>
</evidence>
<dbReference type="HOGENOM" id="CLU_073568_0_0_3"/>
<name>K9VG62_9CYAN</name>
<keyword evidence="9" id="KW-1185">Reference proteome</keyword>
<dbReference type="SUPFAM" id="SSF55166">
    <property type="entry name" value="Hedgehog/DD-peptidase"/>
    <property type="match status" value="1"/>
</dbReference>
<dbReference type="eggNOG" id="COG3770">
    <property type="taxonomic scope" value="Bacteria"/>
</dbReference>
<dbReference type="GO" id="GO:0046872">
    <property type="term" value="F:metal ion binding"/>
    <property type="evidence" value="ECO:0007669"/>
    <property type="project" value="UniProtKB-KW"/>
</dbReference>
<dbReference type="Proteomes" id="UP000010478">
    <property type="component" value="Chromosome"/>
</dbReference>
<accession>K9VG62</accession>
<dbReference type="OrthoDB" id="9763643at2"/>
<keyword evidence="6" id="KW-0862">Zinc</keyword>
<dbReference type="GO" id="GO:0004252">
    <property type="term" value="F:serine-type endopeptidase activity"/>
    <property type="evidence" value="ECO:0007669"/>
    <property type="project" value="InterPro"/>
</dbReference>
<keyword evidence="7" id="KW-0482">Metalloprotease</keyword>
<dbReference type="Pfam" id="PF03411">
    <property type="entry name" value="Peptidase_M74"/>
    <property type="match status" value="1"/>
</dbReference>